<feature type="signal peptide" evidence="2">
    <location>
        <begin position="1"/>
        <end position="26"/>
    </location>
</feature>
<accession>A0A2N9M5I7</accession>
<dbReference type="InterPro" id="IPR029787">
    <property type="entry name" value="Nucleotide_cyclase"/>
</dbReference>
<keyword evidence="2" id="KW-0732">Signal</keyword>
<keyword evidence="1" id="KW-1133">Transmembrane helix</keyword>
<dbReference type="SMART" id="SM00267">
    <property type="entry name" value="GGDEF"/>
    <property type="match status" value="1"/>
</dbReference>
<dbReference type="OrthoDB" id="105420at2"/>
<dbReference type="Proteomes" id="UP000239735">
    <property type="component" value="Unassembled WGS sequence"/>
</dbReference>
<dbReference type="SUPFAM" id="SSF55073">
    <property type="entry name" value="Nucleotide cyclase"/>
    <property type="match status" value="1"/>
</dbReference>
<dbReference type="InterPro" id="IPR000160">
    <property type="entry name" value="GGDEF_dom"/>
</dbReference>
<dbReference type="InterPro" id="IPR052163">
    <property type="entry name" value="DGC-Regulatory_Protein"/>
</dbReference>
<dbReference type="GO" id="GO:0052621">
    <property type="term" value="F:diguanylate cyclase activity"/>
    <property type="evidence" value="ECO:0007669"/>
    <property type="project" value="UniProtKB-EC"/>
</dbReference>
<gene>
    <name evidence="4" type="ORF">SBA5_80046</name>
</gene>
<protein>
    <submittedName>
        <fullName evidence="4">Putative Diguanylate cyclase</fullName>
        <ecNumber evidence="4">2.7.7.65</ecNumber>
    </submittedName>
</protein>
<dbReference type="NCBIfam" id="TIGR00254">
    <property type="entry name" value="GGDEF"/>
    <property type="match status" value="1"/>
</dbReference>
<dbReference type="Pfam" id="PF00990">
    <property type="entry name" value="GGDEF"/>
    <property type="match status" value="1"/>
</dbReference>
<proteinExistence type="predicted"/>
<dbReference type="CDD" id="cd01949">
    <property type="entry name" value="GGDEF"/>
    <property type="match status" value="1"/>
</dbReference>
<dbReference type="PROSITE" id="PS50887">
    <property type="entry name" value="GGDEF"/>
    <property type="match status" value="1"/>
</dbReference>
<name>A0A2N9M5I7_9BACT</name>
<keyword evidence="4" id="KW-0548">Nucleotidyltransferase</keyword>
<evidence type="ECO:0000256" key="2">
    <source>
        <dbReference type="SAM" id="SignalP"/>
    </source>
</evidence>
<evidence type="ECO:0000259" key="3">
    <source>
        <dbReference type="PROSITE" id="PS50887"/>
    </source>
</evidence>
<dbReference type="EC" id="2.7.7.65" evidence="4"/>
<dbReference type="AlphaFoldDB" id="A0A2N9M5I7"/>
<keyword evidence="4" id="KW-0808">Transferase</keyword>
<keyword evidence="1" id="KW-0472">Membrane</keyword>
<feature type="domain" description="GGDEF" evidence="3">
    <location>
        <begin position="632"/>
        <end position="767"/>
    </location>
</feature>
<dbReference type="EMBL" id="OKRB01000141">
    <property type="protein sequence ID" value="SPE30677.1"/>
    <property type="molecule type" value="Genomic_DNA"/>
</dbReference>
<evidence type="ECO:0000256" key="1">
    <source>
        <dbReference type="SAM" id="Phobius"/>
    </source>
</evidence>
<feature type="chain" id="PRO_5014899512" evidence="2">
    <location>
        <begin position="27"/>
        <end position="768"/>
    </location>
</feature>
<sequence length="768" mass="84691">MVRFDRINSLLFGAALFISAVPWVEAASPAALTKVADIHGLTNKQASQHLPVSFEANVTYFRWFDQDLFVQDGDAAVYVHATTSLRLVPGDRVLVRGTTRESFRPFVESADITRVDHGALPTPKHPTFEQMIRGETDCQYVTVRAIIRSADTTPDPRSPVPTIYLKMLVDGAPADANVDSDNQQAINDLLDAEVEITGTVSGHFDNKMQQTGILFHIQSLDGVRILKRAGSDPWLLPVMPMDRVITGYKDIDQSQRMRVQGTITYYQPGSALVLQDGSHSLWIGTKSYSPMRIGDRAEAIGFPDVQNGFLFLIRSEVRDSSIQSSVQPPILTWQDLSRGGNVMRGRALDLVSTDGTVVAEVRQSTEDEYVLNAGGHLFSAVLRHPDSPGQAPLLPMKEISLGSRVRVTGICMLLSADPFHGEVPFNILMRSENDIVVLARPSWLNTHNAVLLVTWLIILVLVVGMRGWYLEHKNRRQIGSLAYVEKRRARILEDMNHSKPLAGILERITELVSVRLNGAPCWCRVADGATLGNRPPQLDSSLRTVEHVIAARSGAAHGTIFAAFDARTKPGAAEDEALAMAAELATLAIETSRLYSDLVHRSEFDLLTEVQNRFAMEKTLRSHIHAARQSAGIFGLIYIDLNEFKQVNDVYGHQAGDQYLQEVTRRLKGQLRPGDTLARLGGDEFAILVSRVRNRPAVEEIAARLERCFDEPFKGDGYELRGSASIGIALYPEDANSADSLLRAADAAMYAAKYTRPGRSRGPRVSGG</sequence>
<evidence type="ECO:0000313" key="5">
    <source>
        <dbReference type="Proteomes" id="UP000239735"/>
    </source>
</evidence>
<evidence type="ECO:0000313" key="4">
    <source>
        <dbReference type="EMBL" id="SPE30677.1"/>
    </source>
</evidence>
<reference evidence="5" key="1">
    <citation type="submission" date="2018-02" db="EMBL/GenBank/DDBJ databases">
        <authorList>
            <person name="Hausmann B."/>
        </authorList>
    </citation>
    <scope>NUCLEOTIDE SEQUENCE [LARGE SCALE GENOMIC DNA]</scope>
    <source>
        <strain evidence="5">Peat soil MAG SbA5</strain>
    </source>
</reference>
<dbReference type="PANTHER" id="PTHR46663">
    <property type="entry name" value="DIGUANYLATE CYCLASE DGCT-RELATED"/>
    <property type="match status" value="1"/>
</dbReference>
<organism evidence="4 5">
    <name type="scientific">Candidatus Sulfuritelmatomonas gaucii</name>
    <dbReference type="NCBI Taxonomy" id="2043161"/>
    <lineage>
        <taxon>Bacteria</taxon>
        <taxon>Pseudomonadati</taxon>
        <taxon>Acidobacteriota</taxon>
        <taxon>Terriglobia</taxon>
        <taxon>Terriglobales</taxon>
        <taxon>Acidobacteriaceae</taxon>
        <taxon>Candidatus Sulfuritelmatomonas</taxon>
    </lineage>
</organism>
<dbReference type="Gene3D" id="3.30.70.270">
    <property type="match status" value="1"/>
</dbReference>
<feature type="transmembrane region" description="Helical" evidence="1">
    <location>
        <begin position="449"/>
        <end position="469"/>
    </location>
</feature>
<dbReference type="InterPro" id="IPR043128">
    <property type="entry name" value="Rev_trsase/Diguanyl_cyclase"/>
</dbReference>
<keyword evidence="1" id="KW-0812">Transmembrane</keyword>
<dbReference type="PANTHER" id="PTHR46663:SF2">
    <property type="entry name" value="GGDEF DOMAIN-CONTAINING PROTEIN"/>
    <property type="match status" value="1"/>
</dbReference>